<dbReference type="Proteomes" id="UP000824120">
    <property type="component" value="Chromosome 4"/>
</dbReference>
<sequence length="215" mass="24915">MVLVRSERLDSGPFPNCITGEFDVDLYDDPCDELSIAPYDGPLPEADLPLSLHLIMKSTVRTFLNGLRCQTLGYFKWYKDTYLIRVMELPENKVKYWKAKWYKDTYLSRVMEFPENKVEYWKANFIDGLPPLFAEKVRKTLRDGHGEIPYKDLTYGKIIGTCTQEGLNLCNELKMDRQLKMDKLKEKSQLGDFCAQFGLPSLIAKDGNKDFLTID</sequence>
<evidence type="ECO:0000313" key="2">
    <source>
        <dbReference type="Proteomes" id="UP000824120"/>
    </source>
</evidence>
<dbReference type="Pfam" id="PF22909">
    <property type="entry name" value="Caulimovir_coat_dom"/>
    <property type="match status" value="1"/>
</dbReference>
<dbReference type="PANTHER" id="PTHR33054:SF12">
    <property type="entry name" value="ZINC KNUCKLE FAMILY PROTEIN"/>
    <property type="match status" value="1"/>
</dbReference>
<gene>
    <name evidence="1" type="ORF">H5410_021802</name>
</gene>
<keyword evidence="2" id="KW-1185">Reference proteome</keyword>
<comment type="caution">
    <text evidence="1">The sequence shown here is derived from an EMBL/GenBank/DDBJ whole genome shotgun (WGS) entry which is preliminary data.</text>
</comment>
<dbReference type="PANTHER" id="PTHR33054">
    <property type="entry name" value="CCHC-TYPE DOMAIN-CONTAINING PROTEIN"/>
    <property type="match status" value="1"/>
</dbReference>
<organism evidence="1 2">
    <name type="scientific">Solanum commersonii</name>
    <name type="common">Commerson's wild potato</name>
    <name type="synonym">Commerson's nightshade</name>
    <dbReference type="NCBI Taxonomy" id="4109"/>
    <lineage>
        <taxon>Eukaryota</taxon>
        <taxon>Viridiplantae</taxon>
        <taxon>Streptophyta</taxon>
        <taxon>Embryophyta</taxon>
        <taxon>Tracheophyta</taxon>
        <taxon>Spermatophyta</taxon>
        <taxon>Magnoliopsida</taxon>
        <taxon>eudicotyledons</taxon>
        <taxon>Gunneridae</taxon>
        <taxon>Pentapetalae</taxon>
        <taxon>asterids</taxon>
        <taxon>lamiids</taxon>
        <taxon>Solanales</taxon>
        <taxon>Solanaceae</taxon>
        <taxon>Solanoideae</taxon>
        <taxon>Solaneae</taxon>
        <taxon>Solanum</taxon>
    </lineage>
</organism>
<dbReference type="OrthoDB" id="1735266at2759"/>
<proteinExistence type="predicted"/>
<protein>
    <submittedName>
        <fullName evidence="1">Uncharacterized protein</fullName>
    </submittedName>
</protein>
<reference evidence="1 2" key="1">
    <citation type="submission" date="2020-09" db="EMBL/GenBank/DDBJ databases">
        <title>De no assembly of potato wild relative species, Solanum commersonii.</title>
        <authorList>
            <person name="Cho K."/>
        </authorList>
    </citation>
    <scope>NUCLEOTIDE SEQUENCE [LARGE SCALE GENOMIC DNA]</scope>
    <source>
        <strain evidence="1">LZ3.2</strain>
        <tissue evidence="1">Leaf</tissue>
    </source>
</reference>
<dbReference type="AlphaFoldDB" id="A0A9J5ZCD1"/>
<evidence type="ECO:0000313" key="1">
    <source>
        <dbReference type="EMBL" id="KAG5610521.1"/>
    </source>
</evidence>
<name>A0A9J5ZCD1_SOLCO</name>
<dbReference type="EMBL" id="JACXVP010000004">
    <property type="protein sequence ID" value="KAG5610521.1"/>
    <property type="molecule type" value="Genomic_DNA"/>
</dbReference>
<accession>A0A9J5ZCD1</accession>